<feature type="transmembrane region" description="Helical" evidence="13">
    <location>
        <begin position="101"/>
        <end position="124"/>
    </location>
</feature>
<evidence type="ECO:0000313" key="14">
    <source>
        <dbReference type="EMBL" id="BET44430.1"/>
    </source>
</evidence>
<evidence type="ECO:0000256" key="6">
    <source>
        <dbReference type="ARBA" id="ARBA00022692"/>
    </source>
</evidence>
<evidence type="ECO:0000256" key="10">
    <source>
        <dbReference type="ARBA" id="ARBA00023136"/>
    </source>
</evidence>
<comment type="subcellular location">
    <subcellularLocation>
        <location evidence="2">Membrane</location>
    </subcellularLocation>
</comment>
<evidence type="ECO:0000256" key="7">
    <source>
        <dbReference type="ARBA" id="ARBA00022723"/>
    </source>
</evidence>
<evidence type="ECO:0000256" key="3">
    <source>
        <dbReference type="ARBA" id="ARBA00007244"/>
    </source>
</evidence>
<dbReference type="CDD" id="cd03499">
    <property type="entry name" value="SQR_TypeC_SdhC"/>
    <property type="match status" value="1"/>
</dbReference>
<evidence type="ECO:0000256" key="8">
    <source>
        <dbReference type="ARBA" id="ARBA00022989"/>
    </source>
</evidence>
<dbReference type="InterPro" id="IPR034804">
    <property type="entry name" value="SQR/QFR_C/D"/>
</dbReference>
<feature type="transmembrane region" description="Helical" evidence="13">
    <location>
        <begin position="31"/>
        <end position="48"/>
    </location>
</feature>
<gene>
    <name evidence="14" type="primary">sdhC</name>
    <name evidence="14" type="ORF">ACHINZ_1000</name>
</gene>
<dbReference type="SUPFAM" id="SSF81343">
    <property type="entry name" value="Fumarate reductase respiratory complex transmembrane subunits"/>
    <property type="match status" value="1"/>
</dbReference>
<evidence type="ECO:0000256" key="5">
    <source>
        <dbReference type="ARBA" id="ARBA00022617"/>
    </source>
</evidence>
<keyword evidence="8 13" id="KW-1133">Transmembrane helix</keyword>
<dbReference type="InterPro" id="IPR014314">
    <property type="entry name" value="Succ_DH_cytb556"/>
</dbReference>
<evidence type="ECO:0000256" key="2">
    <source>
        <dbReference type="ARBA" id="ARBA00004370"/>
    </source>
</evidence>
<dbReference type="NCBIfam" id="TIGR02970">
    <property type="entry name" value="succ_dehyd_cytB"/>
    <property type="match status" value="1"/>
</dbReference>
<comment type="function">
    <text evidence="1">Membrane-anchoring subunit of succinate dehydrogenase (SDH).</text>
</comment>
<dbReference type="GO" id="GO:0006099">
    <property type="term" value="P:tricarboxylic acid cycle"/>
    <property type="evidence" value="ECO:0007669"/>
    <property type="project" value="InterPro"/>
</dbReference>
<evidence type="ECO:0000256" key="1">
    <source>
        <dbReference type="ARBA" id="ARBA00004050"/>
    </source>
</evidence>
<dbReference type="EMBL" id="AP028961">
    <property type="protein sequence ID" value="BET44430.1"/>
    <property type="molecule type" value="Genomic_DNA"/>
</dbReference>
<keyword evidence="5 12" id="KW-0349">Heme</keyword>
<keyword evidence="7 12" id="KW-0479">Metal-binding</keyword>
<evidence type="ECO:0000256" key="13">
    <source>
        <dbReference type="SAM" id="Phobius"/>
    </source>
</evidence>
<comment type="similarity">
    <text evidence="3">Belongs to the cytochrome b560 family.</text>
</comment>
<reference evidence="14" key="2">
    <citation type="submission" date="2023-10" db="EMBL/GenBank/DDBJ databases">
        <authorList>
            <person name="Koga R."/>
            <person name="Fukatsu T."/>
        </authorList>
    </citation>
    <scope>NUCLEOTIDE SEQUENCE</scope>
    <source>
        <strain evidence="14">Kw-01</strain>
    </source>
</reference>
<dbReference type="Gene3D" id="1.20.1300.10">
    <property type="entry name" value="Fumarate reductase/succinate dehydrogenase, transmembrane subunit"/>
    <property type="match status" value="1"/>
</dbReference>
<keyword evidence="9 12" id="KW-0408">Iron</keyword>
<dbReference type="InterPro" id="IPR000701">
    <property type="entry name" value="SuccDH_FuR_B_TM-su"/>
</dbReference>
<dbReference type="GO" id="GO:0046872">
    <property type="term" value="F:metal ion binding"/>
    <property type="evidence" value="ECO:0007669"/>
    <property type="project" value="UniProtKB-KW"/>
</dbReference>
<dbReference type="PIRSF" id="PIRSF000178">
    <property type="entry name" value="SDH_cyt_b560"/>
    <property type="match status" value="1"/>
</dbReference>
<accession>A0AAT9G3Z4</accession>
<organism evidence="14">
    <name type="scientific">Candidatus Aschnera chinzeii</name>
    <dbReference type="NCBI Taxonomy" id="1485666"/>
    <lineage>
        <taxon>Bacteria</taxon>
        <taxon>Pseudomonadati</taxon>
        <taxon>Pseudomonadota</taxon>
        <taxon>Gammaproteobacteria</taxon>
        <taxon>Enterobacterales</taxon>
        <taxon>Enterobacteriaceae</taxon>
        <taxon>Candidatus Aschnera</taxon>
    </lineage>
</organism>
<dbReference type="GO" id="GO:0009055">
    <property type="term" value="F:electron transfer activity"/>
    <property type="evidence" value="ECO:0007669"/>
    <property type="project" value="InterPro"/>
</dbReference>
<comment type="cofactor">
    <cofactor evidence="12">
        <name>heme</name>
        <dbReference type="ChEBI" id="CHEBI:30413"/>
    </cofactor>
    <text evidence="12">The heme is bound between the two transmembrane subunits.</text>
</comment>
<evidence type="ECO:0000256" key="4">
    <source>
        <dbReference type="ARBA" id="ARBA00020076"/>
    </source>
</evidence>
<reference evidence="14" key="1">
    <citation type="journal article" date="2023" name="Front. Microbiol.">
        <title>Genome analysis of Candidatus Aschnera chinzeii, the bacterial endosymbiont of the blood-sucking bat fly Penicillidia jenynsii (Insecta: Diptera: Nycteribiidae).</title>
        <authorList>
            <person name="Koga R."/>
            <person name="Moriyama M."/>
            <person name="Nozaki T."/>
            <person name="Fukatsu T."/>
        </authorList>
    </citation>
    <scope>NUCLEOTIDE SEQUENCE</scope>
    <source>
        <strain evidence="14">Kw-01</strain>
    </source>
</reference>
<dbReference type="AlphaFoldDB" id="A0AAT9G3Z4"/>
<dbReference type="PRINTS" id="PR00173">
    <property type="entry name" value="EDTRNSPORT"/>
</dbReference>
<keyword evidence="10 13" id="KW-0472">Membrane</keyword>
<name>A0AAT9G3Z4_9ENTR</name>
<evidence type="ECO:0000256" key="11">
    <source>
        <dbReference type="ARBA" id="ARBA00025912"/>
    </source>
</evidence>
<protein>
    <recommendedName>
        <fullName evidence="4">Succinate dehydrogenase cytochrome b556 subunit</fullName>
    </recommendedName>
</protein>
<keyword evidence="6 13" id="KW-0812">Transmembrane</keyword>
<proteinExistence type="inferred from homology"/>
<sequence>MKKINPKNLSLHTIYFPITAILSILHRISGVVMFIIFGILLLLFNISLSSASNFQYIMEIMHLKLIKFVIWNLIVIFVYHFFSGIYHILLDFGIVSKSININLIAAKIVFIFTIIIATIIGIILW</sequence>
<comment type="subunit">
    <text evidence="11">Part of an enzyme complex containing four subunits: a flavoprotein, an iron-sulfur protein, plus two membrane-anchoring proteins, SdhC and SdhD. The complex can form homotrimers.</text>
</comment>
<dbReference type="GO" id="GO:0016020">
    <property type="term" value="C:membrane"/>
    <property type="evidence" value="ECO:0007669"/>
    <property type="project" value="UniProtKB-SubCell"/>
</dbReference>
<feature type="transmembrane region" description="Helical" evidence="13">
    <location>
        <begin position="69"/>
        <end position="89"/>
    </location>
</feature>
<evidence type="ECO:0000256" key="9">
    <source>
        <dbReference type="ARBA" id="ARBA00023004"/>
    </source>
</evidence>
<evidence type="ECO:0000256" key="12">
    <source>
        <dbReference type="PIRSR" id="PIRSR000178-1"/>
    </source>
</evidence>
<dbReference type="Pfam" id="PF01127">
    <property type="entry name" value="Sdh_cyt"/>
    <property type="match status" value="1"/>
</dbReference>
<feature type="binding site" description="axial binding residue" evidence="12">
    <location>
        <position position="80"/>
    </location>
    <ligand>
        <name>heme</name>
        <dbReference type="ChEBI" id="CHEBI:30413"/>
        <note>ligand shared with second transmembrane subunit</note>
    </ligand>
    <ligandPart>
        <name>Fe</name>
        <dbReference type="ChEBI" id="CHEBI:18248"/>
    </ligandPart>
</feature>